<sequence length="88" mass="9240">MPKVPWRVGRVVNIGPLTSLFYVHRPGRRVLGTSWGIRGVYAGDLLLPLPGGLSILPRPFLPASGTPHPARAAGREEAAVGDGPVPLG</sequence>
<protein>
    <submittedName>
        <fullName evidence="2">Uncharacterized protein</fullName>
    </submittedName>
</protein>
<dbReference type="Proteomes" id="UP001501866">
    <property type="component" value="Unassembled WGS sequence"/>
</dbReference>
<proteinExistence type="predicted"/>
<accession>A0ABP6P4R2</accession>
<feature type="region of interest" description="Disordered" evidence="1">
    <location>
        <begin position="65"/>
        <end position="88"/>
    </location>
</feature>
<organism evidence="2 3">
    <name type="scientific">Streptomyces virens</name>
    <dbReference type="NCBI Taxonomy" id="285572"/>
    <lineage>
        <taxon>Bacteria</taxon>
        <taxon>Bacillati</taxon>
        <taxon>Actinomycetota</taxon>
        <taxon>Actinomycetes</taxon>
        <taxon>Kitasatosporales</taxon>
        <taxon>Streptomycetaceae</taxon>
        <taxon>Streptomyces</taxon>
    </lineage>
</organism>
<evidence type="ECO:0000256" key="1">
    <source>
        <dbReference type="SAM" id="MobiDB-lite"/>
    </source>
</evidence>
<comment type="caution">
    <text evidence="2">The sequence shown here is derived from an EMBL/GenBank/DDBJ whole genome shotgun (WGS) entry which is preliminary data.</text>
</comment>
<dbReference type="EMBL" id="BAAAUH010000007">
    <property type="protein sequence ID" value="GAA3167665.1"/>
    <property type="molecule type" value="Genomic_DNA"/>
</dbReference>
<gene>
    <name evidence="2" type="ORF">GCM10010451_14950</name>
</gene>
<keyword evidence="3" id="KW-1185">Reference proteome</keyword>
<name>A0ABP6P4R2_9ACTN</name>
<evidence type="ECO:0000313" key="3">
    <source>
        <dbReference type="Proteomes" id="UP001501866"/>
    </source>
</evidence>
<evidence type="ECO:0000313" key="2">
    <source>
        <dbReference type="EMBL" id="GAA3167665.1"/>
    </source>
</evidence>
<reference evidence="3" key="1">
    <citation type="journal article" date="2019" name="Int. J. Syst. Evol. Microbiol.">
        <title>The Global Catalogue of Microorganisms (GCM) 10K type strain sequencing project: providing services to taxonomists for standard genome sequencing and annotation.</title>
        <authorList>
            <consortium name="The Broad Institute Genomics Platform"/>
            <consortium name="The Broad Institute Genome Sequencing Center for Infectious Disease"/>
            <person name="Wu L."/>
            <person name="Ma J."/>
        </authorList>
    </citation>
    <scope>NUCLEOTIDE SEQUENCE [LARGE SCALE GENOMIC DNA]</scope>
    <source>
        <strain evidence="3">JCM 9095</strain>
    </source>
</reference>